<evidence type="ECO:0000313" key="1">
    <source>
        <dbReference type="EMBL" id="RZQ55103.1"/>
    </source>
</evidence>
<dbReference type="AlphaFoldDB" id="A0A4Q7IRH9"/>
<evidence type="ECO:0000313" key="2">
    <source>
        <dbReference type="Proteomes" id="UP000291338"/>
    </source>
</evidence>
<gene>
    <name evidence="1" type="ORF">C1E23_00785</name>
</gene>
<evidence type="ECO:0008006" key="3">
    <source>
        <dbReference type="Google" id="ProtNLM"/>
    </source>
</evidence>
<protein>
    <recommendedName>
        <fullName evidence="3">Ig-like domain-containing protein</fullName>
    </recommendedName>
</protein>
<dbReference type="Gene3D" id="2.60.40.10">
    <property type="entry name" value="Immunoglobulins"/>
    <property type="match status" value="1"/>
</dbReference>
<sequence>MRPTLALLTLLTLSACGSGGGKNEPTNTQTQNQSPVVTISGEDQTLSLNTLRLTTNITEPEGESVIVEWSSDHAGVSFKDASENGVLVQMPTVSEDQEISVTVKVTDSANNTVSKSFTILVKALPDSAQIDLRSSYEFLAGELVTVTAKYSIDENIDDLNWQLSDLTVNDMDVSTFSRNGVAQSTVQFTAPDVADEQAYTLSLILDAVSGQISRSTQLTILPKTADELVVNLDAVYEGNENDQMLIKPIIQTSDRVVSYQWRWLDKSLGELVGETSKDVVINTQAVEEDEISSLALDVETQSGVKKSIETQIKVKNVVQTGGLSLAVNRAYAAPGQTVTVQVSADNTNDIESYEWRVDEEVFTQATESATELSLIMPNQDISMLSTLVNYKATFKNGVEVEKQAIFALMSESAIKATLDIEQSSDLPQLYKNETLTFNALAIDKAGVLDSVALDVSNVNYADLDTATLTQDGLNLSFTLKASDILLDRELMLRVVMNAGTVSTTEYVSVNLNKSNLKLFAGSEKTYISGSDFYVFGYGQERLNNPINAMSWSTNYDDLAIETLNSTDAKITNETMSSFPTVTLSARDSEDQLIQADVRTNMTSRIYDKGERYTCYFRANEVLCRDNSNTLLDVGELAAPVKAGVTKGEFVCLLKNDDELSCHGEGPLSVLEVPERAGVANIVAVSNSDMCAQYNSGNWHCWGEQADYFNNLFVGKSHIDNLIGTQQGVCLVNSGYIECYNDKSELTYQDKRSFVKSLEFVNILNKVCYTTERSTLRTCPDEIN</sequence>
<dbReference type="RefSeq" id="WP_130253743.1">
    <property type="nucleotide sequence ID" value="NZ_PPSX01000003.1"/>
</dbReference>
<reference evidence="1 2" key="1">
    <citation type="submission" date="2018-01" db="EMBL/GenBank/DDBJ databases">
        <title>Co-occurrence of chitin degradation, pigmentation and bioactivity in marine Pseudoalteromonas.</title>
        <authorList>
            <person name="Paulsen S."/>
            <person name="Gram L."/>
            <person name="Machado H."/>
        </authorList>
    </citation>
    <scope>NUCLEOTIDE SEQUENCE [LARGE SCALE GENOMIC DNA]</scope>
    <source>
        <strain evidence="1 2">S3898</strain>
    </source>
</reference>
<comment type="caution">
    <text evidence="1">The sequence shown here is derived from an EMBL/GenBank/DDBJ whole genome shotgun (WGS) entry which is preliminary data.</text>
</comment>
<organism evidence="1 2">
    <name type="scientific">Pseudoalteromonas phenolica</name>
    <dbReference type="NCBI Taxonomy" id="161398"/>
    <lineage>
        <taxon>Bacteria</taxon>
        <taxon>Pseudomonadati</taxon>
        <taxon>Pseudomonadota</taxon>
        <taxon>Gammaproteobacteria</taxon>
        <taxon>Alteromonadales</taxon>
        <taxon>Pseudoalteromonadaceae</taxon>
        <taxon>Pseudoalteromonas</taxon>
    </lineage>
</organism>
<dbReference type="EMBL" id="PPSX01000003">
    <property type="protein sequence ID" value="RZQ55103.1"/>
    <property type="molecule type" value="Genomic_DNA"/>
</dbReference>
<dbReference type="InterPro" id="IPR013783">
    <property type="entry name" value="Ig-like_fold"/>
</dbReference>
<accession>A0A4Q7IRH9</accession>
<proteinExistence type="predicted"/>
<dbReference type="PROSITE" id="PS51257">
    <property type="entry name" value="PROKAR_LIPOPROTEIN"/>
    <property type="match status" value="1"/>
</dbReference>
<name>A0A4Q7IRH9_9GAMM</name>
<dbReference type="Proteomes" id="UP000291338">
    <property type="component" value="Unassembled WGS sequence"/>
</dbReference>